<evidence type="ECO:0000256" key="1">
    <source>
        <dbReference type="SAM" id="Phobius"/>
    </source>
</evidence>
<keyword evidence="1" id="KW-1133">Transmembrane helix</keyword>
<organism evidence="2 3">
    <name type="scientific">Candidatus Taylorbacteria bacterium RIFCSPLOWO2_12_FULL_44_15c</name>
    <dbReference type="NCBI Taxonomy" id="1802333"/>
    <lineage>
        <taxon>Bacteria</taxon>
        <taxon>Candidatus Tayloriibacteriota</taxon>
    </lineage>
</organism>
<keyword evidence="1" id="KW-0472">Membrane</keyword>
<feature type="transmembrane region" description="Helical" evidence="1">
    <location>
        <begin position="84"/>
        <end position="105"/>
    </location>
</feature>
<evidence type="ECO:0000313" key="2">
    <source>
        <dbReference type="EMBL" id="OHA43372.1"/>
    </source>
</evidence>
<keyword evidence="1" id="KW-0812">Transmembrane</keyword>
<dbReference type="STRING" id="1802333.A3G03_03340"/>
<protein>
    <submittedName>
        <fullName evidence="2">Uncharacterized protein</fullName>
    </submittedName>
</protein>
<dbReference type="AlphaFoldDB" id="A0A1G2P6V5"/>
<evidence type="ECO:0000313" key="3">
    <source>
        <dbReference type="Proteomes" id="UP000176355"/>
    </source>
</evidence>
<dbReference type="Proteomes" id="UP000176355">
    <property type="component" value="Unassembled WGS sequence"/>
</dbReference>
<comment type="caution">
    <text evidence="2">The sequence shown here is derived from an EMBL/GenBank/DDBJ whole genome shotgun (WGS) entry which is preliminary data.</text>
</comment>
<sequence length="309" mass="34573">MEEQMSEQKPEEKQRPEWLIKPLRTLRGDIEEVVKEGKTSAVKIAAAETRRATGAEETVSNFTAPRSPRWDFGEVGRKWPIKNILIGAAGAILIAGGGAGLYFIYQKTNAPKPTTITVKRQTIINIEAEKVLDINNFDRPKIIAAINAEKISLPKNLSMVTNINFIKKTGATTTEAVVAGDFLKQLQIQAGTPFIRALEPDFVFGFHNIGQPEPFLILKTNAYDFAYNGMLRWENYIAADLGPIFLATTTVSFFEDKIIYNKDTRVLRGNDGVIHLLYSFNDKNTIIVATNETTFKNLIVRLRAAKLIR</sequence>
<gene>
    <name evidence="2" type="ORF">A3G03_03340</name>
</gene>
<accession>A0A1G2P6V5</accession>
<reference evidence="2 3" key="1">
    <citation type="journal article" date="2016" name="Nat. Commun.">
        <title>Thousands of microbial genomes shed light on interconnected biogeochemical processes in an aquifer system.</title>
        <authorList>
            <person name="Anantharaman K."/>
            <person name="Brown C.T."/>
            <person name="Hug L.A."/>
            <person name="Sharon I."/>
            <person name="Castelle C.J."/>
            <person name="Probst A.J."/>
            <person name="Thomas B.C."/>
            <person name="Singh A."/>
            <person name="Wilkins M.J."/>
            <person name="Karaoz U."/>
            <person name="Brodie E.L."/>
            <person name="Williams K.H."/>
            <person name="Hubbard S.S."/>
            <person name="Banfield J.F."/>
        </authorList>
    </citation>
    <scope>NUCLEOTIDE SEQUENCE [LARGE SCALE GENOMIC DNA]</scope>
</reference>
<name>A0A1G2P6V5_9BACT</name>
<dbReference type="EMBL" id="MHSL01000025">
    <property type="protein sequence ID" value="OHA43372.1"/>
    <property type="molecule type" value="Genomic_DNA"/>
</dbReference>
<proteinExistence type="predicted"/>